<sequence>MSARPQPTSIPVQPSPVTPQPTSVEARSAIVIGVSGSPTSLAAVEYAARTFGDRKTLYLVLALMPQQRAVTPRTAGSWGDALKADAYLVEDRSVFHEIQRRARETAFGAGAIAVNDVALEGFPYPVLMRTIRETDAPTLILGCRGRPSRLVRRCVRASGCETVLVGADAAPMAGLTTGPRHLRLPKAWRLRPVTEPTAPVATDLGSPA</sequence>
<dbReference type="EMBL" id="BAHC01000040">
    <property type="protein sequence ID" value="GAB88775.1"/>
    <property type="molecule type" value="Genomic_DNA"/>
</dbReference>
<dbReference type="AlphaFoldDB" id="K6VPF5"/>
<evidence type="ECO:0000313" key="3">
    <source>
        <dbReference type="EMBL" id="GAB88775.1"/>
    </source>
</evidence>
<dbReference type="Proteomes" id="UP000008363">
    <property type="component" value="Unassembled WGS sequence"/>
</dbReference>
<comment type="caution">
    <text evidence="3">The sequence shown here is derived from an EMBL/GenBank/DDBJ whole genome shotgun (WGS) entry which is preliminary data.</text>
</comment>
<evidence type="ECO:0000313" key="4">
    <source>
        <dbReference type="Proteomes" id="UP000008363"/>
    </source>
</evidence>
<dbReference type="STRING" id="1108045.GORHZ_040_00080"/>
<dbReference type="Gene3D" id="3.40.50.620">
    <property type="entry name" value="HUPs"/>
    <property type="match status" value="1"/>
</dbReference>
<dbReference type="InterPro" id="IPR014729">
    <property type="entry name" value="Rossmann-like_a/b/a_fold"/>
</dbReference>
<name>K6VPF5_9ACTN</name>
<reference evidence="3 4" key="1">
    <citation type="submission" date="2012-08" db="EMBL/GenBank/DDBJ databases">
        <title>Whole genome shotgun sequence of Gordonia rhizosphera NBRC 16068.</title>
        <authorList>
            <person name="Takarada H."/>
            <person name="Isaki S."/>
            <person name="Hosoyama A."/>
            <person name="Tsuchikane K."/>
            <person name="Katsumata H."/>
            <person name="Baba S."/>
            <person name="Ohji S."/>
            <person name="Yamazaki S."/>
            <person name="Fujita N."/>
        </authorList>
    </citation>
    <scope>NUCLEOTIDE SEQUENCE [LARGE SCALE GENOMIC DNA]</scope>
    <source>
        <strain evidence="3 4">NBRC 16068</strain>
    </source>
</reference>
<accession>K6VPF5</accession>
<feature type="region of interest" description="Disordered" evidence="1">
    <location>
        <begin position="1"/>
        <end position="21"/>
    </location>
</feature>
<evidence type="ECO:0000259" key="2">
    <source>
        <dbReference type="Pfam" id="PF00582"/>
    </source>
</evidence>
<organism evidence="3 4">
    <name type="scientific">Gordonia rhizosphera NBRC 16068</name>
    <dbReference type="NCBI Taxonomy" id="1108045"/>
    <lineage>
        <taxon>Bacteria</taxon>
        <taxon>Bacillati</taxon>
        <taxon>Actinomycetota</taxon>
        <taxon>Actinomycetes</taxon>
        <taxon>Mycobacteriales</taxon>
        <taxon>Gordoniaceae</taxon>
        <taxon>Gordonia</taxon>
    </lineage>
</organism>
<protein>
    <recommendedName>
        <fullName evidence="2">UspA domain-containing protein</fullName>
    </recommendedName>
</protein>
<feature type="domain" description="UspA" evidence="2">
    <location>
        <begin position="30"/>
        <end position="147"/>
    </location>
</feature>
<evidence type="ECO:0000256" key="1">
    <source>
        <dbReference type="SAM" id="MobiDB-lite"/>
    </source>
</evidence>
<dbReference type="SUPFAM" id="SSF52402">
    <property type="entry name" value="Adenine nucleotide alpha hydrolases-like"/>
    <property type="match status" value="1"/>
</dbReference>
<proteinExistence type="predicted"/>
<dbReference type="RefSeq" id="WP_006330440.1">
    <property type="nucleotide sequence ID" value="NZ_BAHC01000040.1"/>
</dbReference>
<feature type="compositionally biased region" description="Low complexity" evidence="1">
    <location>
        <begin position="1"/>
        <end position="12"/>
    </location>
</feature>
<dbReference type="CDD" id="cd00293">
    <property type="entry name" value="USP-like"/>
    <property type="match status" value="1"/>
</dbReference>
<dbReference type="Pfam" id="PF00582">
    <property type="entry name" value="Usp"/>
    <property type="match status" value="1"/>
</dbReference>
<gene>
    <name evidence="3" type="ORF">GORHZ_040_00080</name>
</gene>
<keyword evidence="4" id="KW-1185">Reference proteome</keyword>
<dbReference type="OrthoDB" id="4375551at2"/>
<dbReference type="eggNOG" id="COG0589">
    <property type="taxonomic scope" value="Bacteria"/>
</dbReference>
<dbReference type="InterPro" id="IPR006016">
    <property type="entry name" value="UspA"/>
</dbReference>